<keyword evidence="1" id="KW-0812">Transmembrane</keyword>
<feature type="transmembrane region" description="Helical" evidence="1">
    <location>
        <begin position="62"/>
        <end position="87"/>
    </location>
</feature>
<dbReference type="InterPro" id="IPR036869">
    <property type="entry name" value="J_dom_sf"/>
</dbReference>
<gene>
    <name evidence="2" type="ORF">DARMORV10_C04P10650.1</name>
</gene>
<dbReference type="AlphaFoldDB" id="A0A816J6R0"/>
<dbReference type="Proteomes" id="UP001295469">
    <property type="component" value="Chromosome C04"/>
</dbReference>
<evidence type="ECO:0000313" key="2">
    <source>
        <dbReference type="EMBL" id="CAF1813003.1"/>
    </source>
</evidence>
<organism evidence="2">
    <name type="scientific">Brassica napus</name>
    <name type="common">Rape</name>
    <dbReference type="NCBI Taxonomy" id="3708"/>
    <lineage>
        <taxon>Eukaryota</taxon>
        <taxon>Viridiplantae</taxon>
        <taxon>Streptophyta</taxon>
        <taxon>Embryophyta</taxon>
        <taxon>Tracheophyta</taxon>
        <taxon>Spermatophyta</taxon>
        <taxon>Magnoliopsida</taxon>
        <taxon>eudicotyledons</taxon>
        <taxon>Gunneridae</taxon>
        <taxon>Pentapetalae</taxon>
        <taxon>rosids</taxon>
        <taxon>malvids</taxon>
        <taxon>Brassicales</taxon>
        <taxon>Brassicaceae</taxon>
        <taxon>Brassiceae</taxon>
        <taxon>Brassica</taxon>
    </lineage>
</organism>
<dbReference type="EMBL" id="HG994368">
    <property type="protein sequence ID" value="CAF1813003.1"/>
    <property type="molecule type" value="Genomic_DNA"/>
</dbReference>
<name>A0A816J6R0_BRANA</name>
<sequence length="121" mass="14177">MSINEQNKEAADRAKDETFELGLDFNNREKKYELDAGSLDGKYKDWQKKLHPDLVHNKVSGLLTFTFFFSYLFSCNCLSLLNLKLFFLKVPNKKRFPQWNEEVRTEPILSRSVLVRGTPQT</sequence>
<evidence type="ECO:0000256" key="1">
    <source>
        <dbReference type="SAM" id="Phobius"/>
    </source>
</evidence>
<keyword evidence="1" id="KW-0472">Membrane</keyword>
<accession>A0A816J6R0</accession>
<reference evidence="2" key="1">
    <citation type="submission" date="2021-01" db="EMBL/GenBank/DDBJ databases">
        <authorList>
            <consortium name="Genoscope - CEA"/>
            <person name="William W."/>
        </authorList>
    </citation>
    <scope>NUCLEOTIDE SEQUENCE</scope>
</reference>
<keyword evidence="1" id="KW-1133">Transmembrane helix</keyword>
<dbReference type="SMR" id="A0A816J6R0"/>
<protein>
    <submittedName>
        <fullName evidence="2">(rape) hypothetical protein</fullName>
    </submittedName>
</protein>
<dbReference type="Gene3D" id="1.10.287.110">
    <property type="entry name" value="DnaJ domain"/>
    <property type="match status" value="1"/>
</dbReference>
<proteinExistence type="predicted"/>